<protein>
    <recommendedName>
        <fullName evidence="2">Sfi1 spindle body domain-containing protein</fullName>
    </recommendedName>
</protein>
<dbReference type="AlphaFoldDB" id="A0A9P4UQG3"/>
<organism evidence="3 4">
    <name type="scientific">Polychaeton citri CBS 116435</name>
    <dbReference type="NCBI Taxonomy" id="1314669"/>
    <lineage>
        <taxon>Eukaryota</taxon>
        <taxon>Fungi</taxon>
        <taxon>Dikarya</taxon>
        <taxon>Ascomycota</taxon>
        <taxon>Pezizomycotina</taxon>
        <taxon>Dothideomycetes</taxon>
        <taxon>Dothideomycetidae</taxon>
        <taxon>Capnodiales</taxon>
        <taxon>Capnodiaceae</taxon>
        <taxon>Polychaeton</taxon>
    </lineage>
</organism>
<feature type="compositionally biased region" description="Low complexity" evidence="1">
    <location>
        <begin position="911"/>
        <end position="921"/>
    </location>
</feature>
<dbReference type="Pfam" id="PF08457">
    <property type="entry name" value="Sfi1"/>
    <property type="match status" value="1"/>
</dbReference>
<accession>A0A9P4UQG3</accession>
<proteinExistence type="predicted"/>
<sequence>MNGTIHGSSLPDLKDDDVLKLYEICQRATRSNDPPYRSLFRSYADVLRENGVKEKHESILYRWVMAIGDGARTRIRSHSEVDLVSELNTLLRPRGLQIHDDEHPELEEGDNATISDINAQLDGTPEQHRLNRRVSFGDAHVEETWLSERSLPFHASPPTPAITGLLAQPPRRGRDFIISLQERRARSASSRHDSVMQRLPSTGGMLNGSIGQDGPELEATVDHLLLYEPSQTQLDQNADAFLATTNLRLVRRYLHNWHDLLIEQHSRSTQAYVIATAHDQHELLKTSMNVLRAALRDRLEIKRIAAHWELLEDRAEAKRNFFLLYKAFTHWVRMGLDARRETEVASRHVLRVKYFLRWRSIATQNALKAKSILYRKFFSAWQTNMQRQHVLQQQATVYYEQSALRKTLHHLSRMRVESRIIPWRESRIKHRVFVSMSEQTCRLQDLIVEAAAHYRSKCLRKAYTSILRANSFRRRMQDTAIEHHDSRLKRLAFQQISISIKLAPSSRSLVLKFNLDLQRKHFRWLHQMTLLERQASTKYKIRLLQRCWTGWNDRLRVKALVQTTSDRVLSETLCKWSLYTKLAYFKRWTAGRLVRRLLRTWNTKTGDLESRMTIAQATFDQHQTRRLMSSAMVRLNNNLRQSEDGERAALEFANAHRLPEVLGVWKARTAKARELSKWAADARWYCLTRMAIKTWEEKTKQHQHQRRRDAYAIVRARVKRRIASSALLRWKTNAEEIARTSAEAEQRVNAALTHTAIRSFNAWSSKTAAYKVQSDEASSVDVQKLLTSAFKALVEASAHVSALDRQAQEFRHETELALMSTALKRLQWLSFTNARQEESADALRTRNRDQHVRQMLRHWAIRATTRKVVSNDEEDREPESPSIRPASRARARSASLERNTPALPPSSKATAPAYMRSPSRSSRARASRFRPLPTPASFTPMSFTSAYLLTTPDPLETTALPSTRTVKSAYQVGTDVALQSEGMAPQITPFSRKLRAGGFTPAGPPPSALKRIFGRSIGGASSKSVRFAGGGRSGSGPGISTQEAEEEPIGSN</sequence>
<gene>
    <name evidence="3" type="ORF">K431DRAFT_224140</name>
</gene>
<evidence type="ECO:0000256" key="1">
    <source>
        <dbReference type="SAM" id="MobiDB-lite"/>
    </source>
</evidence>
<dbReference type="EMBL" id="MU003790">
    <property type="protein sequence ID" value="KAF2721486.1"/>
    <property type="molecule type" value="Genomic_DNA"/>
</dbReference>
<feature type="region of interest" description="Disordered" evidence="1">
    <location>
        <begin position="1021"/>
        <end position="1052"/>
    </location>
</feature>
<feature type="domain" description="Sfi1 spindle body" evidence="2">
    <location>
        <begin position="304"/>
        <end position="862"/>
    </location>
</feature>
<feature type="compositionally biased region" description="Gly residues" evidence="1">
    <location>
        <begin position="1028"/>
        <end position="1037"/>
    </location>
</feature>
<keyword evidence="4" id="KW-1185">Reference proteome</keyword>
<dbReference type="InterPro" id="IPR013665">
    <property type="entry name" value="Sfi1_dom"/>
</dbReference>
<feature type="compositionally biased region" description="Low complexity" evidence="1">
    <location>
        <begin position="880"/>
        <end position="898"/>
    </location>
</feature>
<comment type="caution">
    <text evidence="3">The sequence shown here is derived from an EMBL/GenBank/DDBJ whole genome shotgun (WGS) entry which is preliminary data.</text>
</comment>
<feature type="region of interest" description="Disordered" evidence="1">
    <location>
        <begin position="187"/>
        <end position="206"/>
    </location>
</feature>
<dbReference type="Proteomes" id="UP000799441">
    <property type="component" value="Unassembled WGS sequence"/>
</dbReference>
<evidence type="ECO:0000313" key="3">
    <source>
        <dbReference type="EMBL" id="KAF2721486.1"/>
    </source>
</evidence>
<name>A0A9P4UQG3_9PEZI</name>
<evidence type="ECO:0000259" key="2">
    <source>
        <dbReference type="Pfam" id="PF08457"/>
    </source>
</evidence>
<reference evidence="3" key="1">
    <citation type="journal article" date="2020" name="Stud. Mycol.">
        <title>101 Dothideomycetes genomes: a test case for predicting lifestyles and emergence of pathogens.</title>
        <authorList>
            <person name="Haridas S."/>
            <person name="Albert R."/>
            <person name="Binder M."/>
            <person name="Bloem J."/>
            <person name="Labutti K."/>
            <person name="Salamov A."/>
            <person name="Andreopoulos B."/>
            <person name="Baker S."/>
            <person name="Barry K."/>
            <person name="Bills G."/>
            <person name="Bluhm B."/>
            <person name="Cannon C."/>
            <person name="Castanera R."/>
            <person name="Culley D."/>
            <person name="Daum C."/>
            <person name="Ezra D."/>
            <person name="Gonzalez J."/>
            <person name="Henrissat B."/>
            <person name="Kuo A."/>
            <person name="Liang C."/>
            <person name="Lipzen A."/>
            <person name="Lutzoni F."/>
            <person name="Magnuson J."/>
            <person name="Mondo S."/>
            <person name="Nolan M."/>
            <person name="Ohm R."/>
            <person name="Pangilinan J."/>
            <person name="Park H.-J."/>
            <person name="Ramirez L."/>
            <person name="Alfaro M."/>
            <person name="Sun H."/>
            <person name="Tritt A."/>
            <person name="Yoshinaga Y."/>
            <person name="Zwiers L.-H."/>
            <person name="Turgeon B."/>
            <person name="Goodwin S."/>
            <person name="Spatafora J."/>
            <person name="Crous P."/>
            <person name="Grigoriev I."/>
        </authorList>
    </citation>
    <scope>NUCLEOTIDE SEQUENCE</scope>
    <source>
        <strain evidence="3">CBS 116435</strain>
    </source>
</reference>
<feature type="compositionally biased region" description="Acidic residues" evidence="1">
    <location>
        <begin position="1043"/>
        <end position="1052"/>
    </location>
</feature>
<feature type="region of interest" description="Disordered" evidence="1">
    <location>
        <begin position="867"/>
        <end position="935"/>
    </location>
</feature>
<dbReference type="OrthoDB" id="5215300at2759"/>
<evidence type="ECO:0000313" key="4">
    <source>
        <dbReference type="Proteomes" id="UP000799441"/>
    </source>
</evidence>